<accession>A0A6B2L4A4</accession>
<dbReference type="Gene3D" id="2.130.10.10">
    <property type="entry name" value="YVTN repeat-like/Quinoprotein amine dehydrogenase"/>
    <property type="match status" value="1"/>
</dbReference>
<dbReference type="InterPro" id="IPR050865">
    <property type="entry name" value="BEACH_Domain"/>
</dbReference>
<dbReference type="SUPFAM" id="SSF50978">
    <property type="entry name" value="WD40 repeat-like"/>
    <property type="match status" value="1"/>
</dbReference>
<sequence length="418" mass="46969">MCYERNVDLDSVTPEEKQRIEATIAYFGQVPSQLLSYPHPERKAYLPKPVVTWETLDEENVVSLSASTYKKYKISELSQTTIIGIFVLPETTESLPGQSIQGNVGEDYRIITIDENSNFMINRYRTKEKYPFLRDTKEPGRLLLPPNTTSKIFAVSNDGKSLFAGGFWDNSIKVVEIDQRFDIASHQTIYQHKAPVTCLCLTENNHYLISGSEDTTLRIWDVIDGYRVAPTTPTNSYMLDPRGSKHVLYGHRERVLSVVASTDFDCCVSGSTGVIIIHKITNGDYIRTIKLKPEETVDLLAFQSAMGHFAVFSKSSLMIYLFSINGTLIVSKEASEQLSSLVFSRDGNLLFSGGLRGSLTIRQSHNLHTIQKISISSPIYALSIINEKSIMLGTPKTVVWIKVSKKGDKKNNYKTIKL</sequence>
<dbReference type="EMBL" id="GIBP01002782">
    <property type="protein sequence ID" value="NDV31751.1"/>
    <property type="molecule type" value="Transcribed_RNA"/>
</dbReference>
<evidence type="ECO:0000256" key="1">
    <source>
        <dbReference type="ARBA" id="ARBA00022574"/>
    </source>
</evidence>
<reference evidence="5" key="1">
    <citation type="journal article" date="2020" name="J. Eukaryot. Microbiol.">
        <title>De novo Sequencing, Assembly and Annotation of the Transcriptome for the Free-Living Testate Amoeba Arcella intermedia.</title>
        <authorList>
            <person name="Ribeiro G.M."/>
            <person name="Porfirio-Sousa A.L."/>
            <person name="Maurer-Alcala X.X."/>
            <person name="Katz L.A."/>
            <person name="Lahr D.J.G."/>
        </authorList>
    </citation>
    <scope>NUCLEOTIDE SEQUENCE</scope>
</reference>
<dbReference type="GO" id="GO:0005829">
    <property type="term" value="C:cytosol"/>
    <property type="evidence" value="ECO:0007669"/>
    <property type="project" value="TreeGrafter"/>
</dbReference>
<feature type="domain" description="BEACH" evidence="4">
    <location>
        <begin position="1"/>
        <end position="42"/>
    </location>
</feature>
<protein>
    <recommendedName>
        <fullName evidence="4">BEACH domain-containing protein</fullName>
    </recommendedName>
</protein>
<dbReference type="InterPro" id="IPR046851">
    <property type="entry name" value="NBCH_WD40"/>
</dbReference>
<evidence type="ECO:0000256" key="2">
    <source>
        <dbReference type="ARBA" id="ARBA00022737"/>
    </source>
</evidence>
<dbReference type="InterPro" id="IPR036372">
    <property type="entry name" value="BEACH_dom_sf"/>
</dbReference>
<dbReference type="GO" id="GO:0008104">
    <property type="term" value="P:intracellular protein localization"/>
    <property type="evidence" value="ECO:0007669"/>
    <property type="project" value="TreeGrafter"/>
</dbReference>
<dbReference type="GO" id="GO:0019901">
    <property type="term" value="F:protein kinase binding"/>
    <property type="evidence" value="ECO:0007669"/>
    <property type="project" value="TreeGrafter"/>
</dbReference>
<evidence type="ECO:0000313" key="5">
    <source>
        <dbReference type="EMBL" id="NDV31751.1"/>
    </source>
</evidence>
<dbReference type="PROSITE" id="PS50197">
    <property type="entry name" value="BEACH"/>
    <property type="match status" value="1"/>
</dbReference>
<dbReference type="InterPro" id="IPR015943">
    <property type="entry name" value="WD40/YVTN_repeat-like_dom_sf"/>
</dbReference>
<dbReference type="PANTHER" id="PTHR13743:SF112">
    <property type="entry name" value="BEACH DOMAIN-CONTAINING PROTEIN"/>
    <property type="match status" value="1"/>
</dbReference>
<evidence type="ECO:0000259" key="4">
    <source>
        <dbReference type="PROSITE" id="PS50197"/>
    </source>
</evidence>
<keyword evidence="2" id="KW-0677">Repeat</keyword>
<dbReference type="Pfam" id="PF20426">
    <property type="entry name" value="NBCH_WD40"/>
    <property type="match status" value="1"/>
</dbReference>
<dbReference type="Gene3D" id="1.10.1540.10">
    <property type="entry name" value="BEACH domain"/>
    <property type="match status" value="1"/>
</dbReference>
<dbReference type="GO" id="GO:0016020">
    <property type="term" value="C:membrane"/>
    <property type="evidence" value="ECO:0007669"/>
    <property type="project" value="TreeGrafter"/>
</dbReference>
<dbReference type="PROSITE" id="PS50082">
    <property type="entry name" value="WD_REPEATS_2"/>
    <property type="match status" value="1"/>
</dbReference>
<dbReference type="SMART" id="SM00320">
    <property type="entry name" value="WD40"/>
    <property type="match status" value="4"/>
</dbReference>
<dbReference type="AlphaFoldDB" id="A0A6B2L4A4"/>
<dbReference type="InterPro" id="IPR019775">
    <property type="entry name" value="WD40_repeat_CS"/>
</dbReference>
<keyword evidence="1 3" id="KW-0853">WD repeat</keyword>
<dbReference type="InterPro" id="IPR000409">
    <property type="entry name" value="BEACH_dom"/>
</dbReference>
<dbReference type="InterPro" id="IPR001680">
    <property type="entry name" value="WD40_rpt"/>
</dbReference>
<dbReference type="PROSITE" id="PS50294">
    <property type="entry name" value="WD_REPEATS_REGION"/>
    <property type="match status" value="1"/>
</dbReference>
<name>A0A6B2L4A4_9EUKA</name>
<proteinExistence type="predicted"/>
<evidence type="ECO:0000256" key="3">
    <source>
        <dbReference type="PROSITE-ProRule" id="PRU00221"/>
    </source>
</evidence>
<dbReference type="PANTHER" id="PTHR13743">
    <property type="entry name" value="BEIGE/BEACH-RELATED"/>
    <property type="match status" value="1"/>
</dbReference>
<organism evidence="5">
    <name type="scientific">Arcella intermedia</name>
    <dbReference type="NCBI Taxonomy" id="1963864"/>
    <lineage>
        <taxon>Eukaryota</taxon>
        <taxon>Amoebozoa</taxon>
        <taxon>Tubulinea</taxon>
        <taxon>Elardia</taxon>
        <taxon>Arcellinida</taxon>
        <taxon>Sphaerothecina</taxon>
        <taxon>Arcellidae</taxon>
        <taxon>Arcella</taxon>
    </lineage>
</organism>
<dbReference type="InterPro" id="IPR036322">
    <property type="entry name" value="WD40_repeat_dom_sf"/>
</dbReference>
<feature type="repeat" description="WD" evidence="3">
    <location>
        <begin position="189"/>
        <end position="230"/>
    </location>
</feature>
<dbReference type="PROSITE" id="PS00678">
    <property type="entry name" value="WD_REPEATS_1"/>
    <property type="match status" value="1"/>
</dbReference>